<evidence type="ECO:0000313" key="2">
    <source>
        <dbReference type="Proteomes" id="UP000821837"/>
    </source>
</evidence>
<gene>
    <name evidence="1" type="ORF">HPB52_000787</name>
</gene>
<keyword evidence="2" id="KW-1185">Reference proteome</keyword>
<dbReference type="EMBL" id="JABSTV010001250">
    <property type="protein sequence ID" value="KAH7955365.1"/>
    <property type="molecule type" value="Genomic_DNA"/>
</dbReference>
<reference evidence="1" key="2">
    <citation type="submission" date="2021-09" db="EMBL/GenBank/DDBJ databases">
        <authorList>
            <person name="Jia N."/>
            <person name="Wang J."/>
            <person name="Shi W."/>
            <person name="Du L."/>
            <person name="Sun Y."/>
            <person name="Zhan W."/>
            <person name="Jiang J."/>
            <person name="Wang Q."/>
            <person name="Zhang B."/>
            <person name="Ji P."/>
            <person name="Sakyi L.B."/>
            <person name="Cui X."/>
            <person name="Yuan T."/>
            <person name="Jiang B."/>
            <person name="Yang W."/>
            <person name="Lam T.T.-Y."/>
            <person name="Chang Q."/>
            <person name="Ding S."/>
            <person name="Wang X."/>
            <person name="Zhu J."/>
            <person name="Ruan X."/>
            <person name="Zhao L."/>
            <person name="Wei J."/>
            <person name="Que T."/>
            <person name="Du C."/>
            <person name="Cheng J."/>
            <person name="Dai P."/>
            <person name="Han X."/>
            <person name="Huang E."/>
            <person name="Gao Y."/>
            <person name="Liu J."/>
            <person name="Shao H."/>
            <person name="Ye R."/>
            <person name="Li L."/>
            <person name="Wei W."/>
            <person name="Wang X."/>
            <person name="Wang C."/>
            <person name="Huo Q."/>
            <person name="Li W."/>
            <person name="Guo W."/>
            <person name="Chen H."/>
            <person name="Chen S."/>
            <person name="Zhou L."/>
            <person name="Zhou L."/>
            <person name="Ni X."/>
            <person name="Tian J."/>
            <person name="Zhou Y."/>
            <person name="Sheng Y."/>
            <person name="Liu T."/>
            <person name="Pan Y."/>
            <person name="Xia L."/>
            <person name="Li J."/>
            <person name="Zhao F."/>
            <person name="Cao W."/>
        </authorList>
    </citation>
    <scope>NUCLEOTIDE SEQUENCE</scope>
    <source>
        <strain evidence="1">Rsan-2018</strain>
        <tissue evidence="1">Larvae</tissue>
    </source>
</reference>
<name>A0A9D4PTB0_RHISA</name>
<proteinExistence type="predicted"/>
<organism evidence="1 2">
    <name type="scientific">Rhipicephalus sanguineus</name>
    <name type="common">Brown dog tick</name>
    <name type="synonym">Ixodes sanguineus</name>
    <dbReference type="NCBI Taxonomy" id="34632"/>
    <lineage>
        <taxon>Eukaryota</taxon>
        <taxon>Metazoa</taxon>
        <taxon>Ecdysozoa</taxon>
        <taxon>Arthropoda</taxon>
        <taxon>Chelicerata</taxon>
        <taxon>Arachnida</taxon>
        <taxon>Acari</taxon>
        <taxon>Parasitiformes</taxon>
        <taxon>Ixodida</taxon>
        <taxon>Ixodoidea</taxon>
        <taxon>Ixodidae</taxon>
        <taxon>Rhipicephalinae</taxon>
        <taxon>Rhipicephalus</taxon>
        <taxon>Rhipicephalus</taxon>
    </lineage>
</organism>
<dbReference type="Proteomes" id="UP000821837">
    <property type="component" value="Unassembled WGS sequence"/>
</dbReference>
<dbReference type="VEuPathDB" id="VectorBase:RSAN_048376"/>
<evidence type="ECO:0000313" key="1">
    <source>
        <dbReference type="EMBL" id="KAH7955365.1"/>
    </source>
</evidence>
<accession>A0A9D4PTB0</accession>
<sequence length="128" mass="14613">MDWATLADSDSDEEEFDDIVAMLAVKFVITDRNRIPRYCEDVVGSRFDVTEPSVHACIDRELNLLQSTSEEVISWPDQQQQERIKAGFLANSAGRGRRSTIGCVDWCHVEINTPSESAHCYFNRKKFP</sequence>
<reference evidence="1" key="1">
    <citation type="journal article" date="2020" name="Cell">
        <title>Large-Scale Comparative Analyses of Tick Genomes Elucidate Their Genetic Diversity and Vector Capacities.</title>
        <authorList>
            <consortium name="Tick Genome and Microbiome Consortium (TIGMIC)"/>
            <person name="Jia N."/>
            <person name="Wang J."/>
            <person name="Shi W."/>
            <person name="Du L."/>
            <person name="Sun Y."/>
            <person name="Zhan W."/>
            <person name="Jiang J.F."/>
            <person name="Wang Q."/>
            <person name="Zhang B."/>
            <person name="Ji P."/>
            <person name="Bell-Sakyi L."/>
            <person name="Cui X.M."/>
            <person name="Yuan T.T."/>
            <person name="Jiang B.G."/>
            <person name="Yang W.F."/>
            <person name="Lam T.T."/>
            <person name="Chang Q.C."/>
            <person name="Ding S.J."/>
            <person name="Wang X.J."/>
            <person name="Zhu J.G."/>
            <person name="Ruan X.D."/>
            <person name="Zhao L."/>
            <person name="Wei J.T."/>
            <person name="Ye R.Z."/>
            <person name="Que T.C."/>
            <person name="Du C.H."/>
            <person name="Zhou Y.H."/>
            <person name="Cheng J.X."/>
            <person name="Dai P.F."/>
            <person name="Guo W.B."/>
            <person name="Han X.H."/>
            <person name="Huang E.J."/>
            <person name="Li L.F."/>
            <person name="Wei W."/>
            <person name="Gao Y.C."/>
            <person name="Liu J.Z."/>
            <person name="Shao H.Z."/>
            <person name="Wang X."/>
            <person name="Wang C.C."/>
            <person name="Yang T.C."/>
            <person name="Huo Q.B."/>
            <person name="Li W."/>
            <person name="Chen H.Y."/>
            <person name="Chen S.E."/>
            <person name="Zhou L.G."/>
            <person name="Ni X.B."/>
            <person name="Tian J.H."/>
            <person name="Sheng Y."/>
            <person name="Liu T."/>
            <person name="Pan Y.S."/>
            <person name="Xia L.Y."/>
            <person name="Li J."/>
            <person name="Zhao F."/>
            <person name="Cao W.C."/>
        </authorList>
    </citation>
    <scope>NUCLEOTIDE SEQUENCE</scope>
    <source>
        <strain evidence="1">Rsan-2018</strain>
    </source>
</reference>
<protein>
    <submittedName>
        <fullName evidence="1">Uncharacterized protein</fullName>
    </submittedName>
</protein>
<dbReference type="AlphaFoldDB" id="A0A9D4PTB0"/>
<comment type="caution">
    <text evidence="1">The sequence shown here is derived from an EMBL/GenBank/DDBJ whole genome shotgun (WGS) entry which is preliminary data.</text>
</comment>